<evidence type="ECO:0000256" key="1">
    <source>
        <dbReference type="SAM" id="SignalP"/>
    </source>
</evidence>
<keyword evidence="1" id="KW-0732">Signal</keyword>
<gene>
    <name evidence="2" type="ORF">ENSA5_47180</name>
</gene>
<organism evidence="2 3">
    <name type="scientific">Enhygromyxa salina</name>
    <dbReference type="NCBI Taxonomy" id="215803"/>
    <lineage>
        <taxon>Bacteria</taxon>
        <taxon>Pseudomonadati</taxon>
        <taxon>Myxococcota</taxon>
        <taxon>Polyangia</taxon>
        <taxon>Nannocystales</taxon>
        <taxon>Nannocystaceae</taxon>
        <taxon>Enhygromyxa</taxon>
    </lineage>
</organism>
<evidence type="ECO:0000313" key="2">
    <source>
        <dbReference type="EMBL" id="PRP92805.1"/>
    </source>
</evidence>
<protein>
    <recommendedName>
        <fullName evidence="4">Lipoprotein</fullName>
    </recommendedName>
</protein>
<dbReference type="PROSITE" id="PS51257">
    <property type="entry name" value="PROKAR_LIPOPROTEIN"/>
    <property type="match status" value="1"/>
</dbReference>
<name>A0A2S9XIV1_9BACT</name>
<dbReference type="AlphaFoldDB" id="A0A2S9XIV1"/>
<evidence type="ECO:0008006" key="4">
    <source>
        <dbReference type="Google" id="ProtNLM"/>
    </source>
</evidence>
<comment type="caution">
    <text evidence="2">The sequence shown here is derived from an EMBL/GenBank/DDBJ whole genome shotgun (WGS) entry which is preliminary data.</text>
</comment>
<feature type="signal peptide" evidence="1">
    <location>
        <begin position="1"/>
        <end position="22"/>
    </location>
</feature>
<dbReference type="Proteomes" id="UP000237968">
    <property type="component" value="Unassembled WGS sequence"/>
</dbReference>
<sequence length="242" mass="25369">MSMRRFAPVSLLLAGFTISACTAILVPDEDDDGVTRCNTTEDCKEPEDTRYTAQCVFGEGQPENSDKICAAAYDEVNCSPEAYAGDHPFAEAYDAATSNEAKAAYGSCIEENRGTRGCAPRPDGCDAGLEANANNICDDPTEAIPAINPAKVGGVEIAGQDVQDQFCRSFFCDEAFVCDTGGSKPICKPCEAGEEFGTGGCGTLFIQGQPSTVYTSLDSANCDGDLETEDVMFGATPVPPGP</sequence>
<dbReference type="RefSeq" id="WP_106393970.1">
    <property type="nucleotide sequence ID" value="NZ_PVNK01000204.1"/>
</dbReference>
<dbReference type="OrthoDB" id="5514645at2"/>
<accession>A0A2S9XIV1</accession>
<dbReference type="EMBL" id="PVNK01000204">
    <property type="protein sequence ID" value="PRP92805.1"/>
    <property type="molecule type" value="Genomic_DNA"/>
</dbReference>
<keyword evidence="3" id="KW-1185">Reference proteome</keyword>
<feature type="chain" id="PRO_5015559824" description="Lipoprotein" evidence="1">
    <location>
        <begin position="23"/>
        <end position="242"/>
    </location>
</feature>
<evidence type="ECO:0000313" key="3">
    <source>
        <dbReference type="Proteomes" id="UP000237968"/>
    </source>
</evidence>
<proteinExistence type="predicted"/>
<reference evidence="2 3" key="1">
    <citation type="submission" date="2018-03" db="EMBL/GenBank/DDBJ databases">
        <title>Draft Genome Sequences of the Obligatory Marine Myxobacteria Enhygromyxa salina SWB005.</title>
        <authorList>
            <person name="Poehlein A."/>
            <person name="Moghaddam J.A."/>
            <person name="Harms H."/>
            <person name="Alanjari M."/>
            <person name="Koenig G.M."/>
            <person name="Daniel R."/>
            <person name="Schaeberle T.F."/>
        </authorList>
    </citation>
    <scope>NUCLEOTIDE SEQUENCE [LARGE SCALE GENOMIC DNA]</scope>
    <source>
        <strain evidence="2 3">SWB005</strain>
    </source>
</reference>